<geneLocation type="mitochondrion" evidence="1"/>
<dbReference type="EMBL" id="MW057771">
    <property type="protein sequence ID" value="QPK77180.1"/>
    <property type="molecule type" value="Genomic_DNA"/>
</dbReference>
<keyword evidence="1" id="KW-0496">Mitochondrion</keyword>
<dbReference type="GO" id="GO:0005840">
    <property type="term" value="C:ribosome"/>
    <property type="evidence" value="ECO:0007669"/>
    <property type="project" value="UniProtKB-KW"/>
</dbReference>
<dbReference type="GeneID" id="63660112"/>
<evidence type="ECO:0000313" key="1">
    <source>
        <dbReference type="EMBL" id="QPK77180.1"/>
    </source>
</evidence>
<reference evidence="1" key="1">
    <citation type="submission" date="2020-10" db="EMBL/GenBank/DDBJ databases">
        <authorList>
            <person name="Wang Z.-F."/>
        </authorList>
    </citation>
    <scope>NUCLEOTIDE SEQUENCE</scope>
</reference>
<dbReference type="EMBL" id="MW057771">
    <property type="protein sequence ID" value="QPK77181.1"/>
    <property type="molecule type" value="Genomic_DNA"/>
</dbReference>
<gene>
    <name evidence="1" type="primary">rpl16</name>
</gene>
<dbReference type="RefSeq" id="YP_010048803.1">
    <property type="nucleotide sequence ID" value="NC_054354.1"/>
</dbReference>
<protein>
    <submittedName>
        <fullName evidence="1">50S ribosomal protein L16</fullName>
    </submittedName>
</protein>
<dbReference type="RefSeq" id="YP_010048789.1">
    <property type="nucleotide sequence ID" value="NC_054354.1"/>
</dbReference>
<sequence length="26" mass="3197">MEKHLVMYLTRKSIMLLRKYLLVTES</sequence>
<organism evidence="1">
    <name type="scientific">Aquilaria sinensis</name>
    <dbReference type="NCBI Taxonomy" id="210372"/>
    <lineage>
        <taxon>Eukaryota</taxon>
        <taxon>Viridiplantae</taxon>
        <taxon>Streptophyta</taxon>
        <taxon>Embryophyta</taxon>
        <taxon>Tracheophyta</taxon>
        <taxon>Spermatophyta</taxon>
        <taxon>Magnoliopsida</taxon>
        <taxon>eudicotyledons</taxon>
        <taxon>Gunneridae</taxon>
        <taxon>Pentapetalae</taxon>
        <taxon>rosids</taxon>
        <taxon>malvids</taxon>
        <taxon>Malvales</taxon>
        <taxon>Thymelaeaceae</taxon>
        <taxon>Aquilaria</taxon>
    </lineage>
</organism>
<dbReference type="AlphaFoldDB" id="A0A7T0P8S8"/>
<keyword evidence="1" id="KW-0689">Ribosomal protein</keyword>
<dbReference type="GeneID" id="63660111"/>
<proteinExistence type="predicted"/>
<accession>A0A7T0P8S8</accession>
<name>A0A7T0P8S8_9ROSI</name>
<keyword evidence="1" id="KW-0687">Ribonucleoprotein</keyword>